<comment type="caution">
    <text evidence="2">The sequence shown here is derived from an EMBL/GenBank/DDBJ whole genome shotgun (WGS) entry which is preliminary data.</text>
</comment>
<keyword evidence="1" id="KW-0472">Membrane</keyword>
<evidence type="ECO:0000256" key="1">
    <source>
        <dbReference type="SAM" id="Phobius"/>
    </source>
</evidence>
<keyword evidence="1" id="KW-0812">Transmembrane</keyword>
<dbReference type="OrthoDB" id="7867238at2"/>
<protein>
    <submittedName>
        <fullName evidence="2">Uncharacterized protein</fullName>
    </submittedName>
</protein>
<proteinExistence type="predicted"/>
<sequence length="445" mass="48837">MKLDPAIFAKSHDITAACLYADTLPSLDFDALIKSIVSAFPNQRFGQKFQGSATGSDLHFSIGNCFVKIELHNGKLAKNAFQKALESPFNKSLAVDFEGLIDTHQTHVLIHVGTGTGVAPSVDDMPDDVLAMLQSIDSTDKSGGKETQENYTFRLTLLLKLVELMNRAQEPSLVHWVASQHLLTANGFETTTREKFPIFLFTHPVLFGSNDPQTGQQSIGARFLNSEKFIGKKLVFEQSPLGLKTLLELSLMFMQYCRHLGTIPKHGESFGRSAHEVIHVYHKDKSSTDPFGAVHLRVTKHADLADDYVPIEPFQSGVTDSENTSEMALGTADDGVNVESTAKREIIMSDGPKNYPDFDRAEDELRSLFRNAEDSKASPASVANDVVQDDGAKKGGMLSGLFAKKEKPTAEPRKGLMGHVQKFLTLLLLLMAAVLAYLMIPQLLG</sequence>
<dbReference type="EMBL" id="MDGM01000012">
    <property type="protein sequence ID" value="PIB24794.1"/>
    <property type="molecule type" value="Genomic_DNA"/>
</dbReference>
<reference evidence="2 3" key="1">
    <citation type="submission" date="2016-08" db="EMBL/GenBank/DDBJ databases">
        <title>Draft genome of Amylibacter sp. strain 4G11.</title>
        <authorList>
            <person name="Wong S.-K."/>
            <person name="Hamasaki K."/>
            <person name="Yoshizawa S."/>
        </authorList>
    </citation>
    <scope>NUCLEOTIDE SEQUENCE [LARGE SCALE GENOMIC DNA]</scope>
    <source>
        <strain evidence="2 3">4G11</strain>
    </source>
</reference>
<dbReference type="AlphaFoldDB" id="A0A2G5K7Y5"/>
<dbReference type="RefSeq" id="WP_099593460.1">
    <property type="nucleotide sequence ID" value="NZ_MDGM01000012.1"/>
</dbReference>
<keyword evidence="3" id="KW-1185">Reference proteome</keyword>
<evidence type="ECO:0000313" key="3">
    <source>
        <dbReference type="Proteomes" id="UP000231516"/>
    </source>
</evidence>
<evidence type="ECO:0000313" key="2">
    <source>
        <dbReference type="EMBL" id="PIB24794.1"/>
    </source>
</evidence>
<dbReference type="Proteomes" id="UP000231516">
    <property type="component" value="Unassembled WGS sequence"/>
</dbReference>
<name>A0A2G5K7Y5_9RHOB</name>
<accession>A0A2G5K7Y5</accession>
<feature type="transmembrane region" description="Helical" evidence="1">
    <location>
        <begin position="423"/>
        <end position="440"/>
    </location>
</feature>
<organism evidence="2 3">
    <name type="scientific">Paramylibacter kogurei</name>
    <dbReference type="NCBI Taxonomy" id="1889778"/>
    <lineage>
        <taxon>Bacteria</taxon>
        <taxon>Pseudomonadati</taxon>
        <taxon>Pseudomonadota</taxon>
        <taxon>Alphaproteobacteria</taxon>
        <taxon>Rhodobacterales</taxon>
        <taxon>Paracoccaceae</taxon>
        <taxon>Paramylibacter</taxon>
    </lineage>
</organism>
<keyword evidence="1" id="KW-1133">Transmembrane helix</keyword>
<gene>
    <name evidence="2" type="ORF">BFP76_06355</name>
</gene>